<gene>
    <name evidence="1" type="ORF">SDC9_108880</name>
</gene>
<name>A0A645B9A8_9ZZZZ</name>
<dbReference type="AlphaFoldDB" id="A0A645B9A8"/>
<organism evidence="1">
    <name type="scientific">bioreactor metagenome</name>
    <dbReference type="NCBI Taxonomy" id="1076179"/>
    <lineage>
        <taxon>unclassified sequences</taxon>
        <taxon>metagenomes</taxon>
        <taxon>ecological metagenomes</taxon>
    </lineage>
</organism>
<dbReference type="EMBL" id="VSSQ01018646">
    <property type="protein sequence ID" value="MPM62015.1"/>
    <property type="molecule type" value="Genomic_DNA"/>
</dbReference>
<evidence type="ECO:0000313" key="1">
    <source>
        <dbReference type="EMBL" id="MPM62015.1"/>
    </source>
</evidence>
<comment type="caution">
    <text evidence="1">The sequence shown here is derived from an EMBL/GenBank/DDBJ whole genome shotgun (WGS) entry which is preliminary data.</text>
</comment>
<dbReference type="PANTHER" id="PTHR40056">
    <property type="entry name" value="HYPOTHETICAL CYTOSOLIC PROTEIN"/>
    <property type="match status" value="1"/>
</dbReference>
<evidence type="ECO:0008006" key="2">
    <source>
        <dbReference type="Google" id="ProtNLM"/>
    </source>
</evidence>
<reference evidence="1" key="1">
    <citation type="submission" date="2019-08" db="EMBL/GenBank/DDBJ databases">
        <authorList>
            <person name="Kucharzyk K."/>
            <person name="Murdoch R.W."/>
            <person name="Higgins S."/>
            <person name="Loffler F."/>
        </authorList>
    </citation>
    <scope>NUCLEOTIDE SEQUENCE</scope>
</reference>
<dbReference type="InterPro" id="IPR014975">
    <property type="entry name" value="DUF1836"/>
</dbReference>
<dbReference type="PANTHER" id="PTHR40056:SF1">
    <property type="entry name" value="DUF1836 DOMAIN-CONTAINING PROTEIN"/>
    <property type="match status" value="1"/>
</dbReference>
<dbReference type="Pfam" id="PF08876">
    <property type="entry name" value="DUF1836"/>
    <property type="match status" value="1"/>
</dbReference>
<proteinExistence type="predicted"/>
<protein>
    <recommendedName>
        <fullName evidence="2">DUF1836 domain-containing protein</fullName>
    </recommendedName>
</protein>
<accession>A0A645B9A8</accession>
<sequence>MDQVTTFMETKLSAYKRSKDDKILTKTMINNYAKAKLFPAPVKKKYNRNHLMLLVIIYHLKSVLSINDIDILLKPITTELTTNAKSKTLEVVYSNFLIIQKSIKTSELGHSLANKQILEALDIDQSMKNIETIENILLVLILAIFSNTEKRLAEKVLDMKFK</sequence>